<evidence type="ECO:0000259" key="1">
    <source>
        <dbReference type="Pfam" id="PF08473"/>
    </source>
</evidence>
<dbReference type="PANTHER" id="PTHR10166:SF59">
    <property type="entry name" value="VOLTAGE-DEPENDENT CALCIUM CHANNEL SUBUNIT ALPHA-2_DELTA-4"/>
    <property type="match status" value="1"/>
</dbReference>
<feature type="domain" description="Voltage-dependent calcium channel alpha-2/delta subunit conserved region" evidence="1">
    <location>
        <begin position="8"/>
        <end position="75"/>
    </location>
</feature>
<dbReference type="GO" id="GO:0005245">
    <property type="term" value="F:voltage-gated calcium channel activity"/>
    <property type="evidence" value="ECO:0007669"/>
    <property type="project" value="TreeGrafter"/>
</dbReference>
<sequence length="219" mass="24899">MSMLWEYNKTQCSLQVGRFFGEVDGSVMASLIKMGMFKKVSLFDYQAMCKNSHHHASSARPLLSVFVLSFRFVLDFNFCGLWHSDYFQKKVDALQPCDTAYPGFMYDSSVREANSLIKCGRCQKMFVVQQVPDSNLVLVVTQASCDCSRQFGPILLQPKEIKYILLLMKSQKVRRRPESCHSYHPKENAKDCGGASAISMSLRLFAASLLFSVLLLQWT</sequence>
<dbReference type="Pfam" id="PF08473">
    <property type="entry name" value="VGCC_alpha2"/>
    <property type="match status" value="2"/>
</dbReference>
<dbReference type="GO" id="GO:0005891">
    <property type="term" value="C:voltage-gated calcium channel complex"/>
    <property type="evidence" value="ECO:0007669"/>
    <property type="project" value="TreeGrafter"/>
</dbReference>
<keyword evidence="3" id="KW-1185">Reference proteome</keyword>
<protein>
    <recommendedName>
        <fullName evidence="1">Voltage-dependent calcium channel alpha-2/delta subunit conserved region domain-containing protein</fullName>
    </recommendedName>
</protein>
<reference evidence="2" key="2">
    <citation type="submission" date="2025-09" db="UniProtKB">
        <authorList>
            <consortium name="Ensembl"/>
        </authorList>
    </citation>
    <scope>IDENTIFICATION</scope>
</reference>
<dbReference type="Ensembl" id="ENSPLAT00000015242.1">
    <property type="protein sequence ID" value="ENSPLAP00000001151.1"/>
    <property type="gene ID" value="ENSPLAG00000002146.1"/>
</dbReference>
<dbReference type="GeneTree" id="ENSGT00940000155997"/>
<dbReference type="Proteomes" id="UP000261500">
    <property type="component" value="Unplaced"/>
</dbReference>
<feature type="domain" description="Voltage-dependent calcium channel alpha-2/delta subunit conserved region" evidence="1">
    <location>
        <begin position="103"/>
        <end position="193"/>
    </location>
</feature>
<dbReference type="InterPro" id="IPR051173">
    <property type="entry name" value="Ca_channel_alpha-2/delta"/>
</dbReference>
<evidence type="ECO:0000313" key="2">
    <source>
        <dbReference type="Ensembl" id="ENSPLAP00000001151.1"/>
    </source>
</evidence>
<reference evidence="2" key="1">
    <citation type="submission" date="2025-08" db="UniProtKB">
        <authorList>
            <consortium name="Ensembl"/>
        </authorList>
    </citation>
    <scope>IDENTIFICATION</scope>
</reference>
<dbReference type="AlphaFoldDB" id="A0A3B3TLH2"/>
<proteinExistence type="predicted"/>
<organism evidence="2 3">
    <name type="scientific">Poecilia latipinna</name>
    <name type="common">sailfin molly</name>
    <dbReference type="NCBI Taxonomy" id="48699"/>
    <lineage>
        <taxon>Eukaryota</taxon>
        <taxon>Metazoa</taxon>
        <taxon>Chordata</taxon>
        <taxon>Craniata</taxon>
        <taxon>Vertebrata</taxon>
        <taxon>Euteleostomi</taxon>
        <taxon>Actinopterygii</taxon>
        <taxon>Neopterygii</taxon>
        <taxon>Teleostei</taxon>
        <taxon>Neoteleostei</taxon>
        <taxon>Acanthomorphata</taxon>
        <taxon>Ovalentaria</taxon>
        <taxon>Atherinomorphae</taxon>
        <taxon>Cyprinodontiformes</taxon>
        <taxon>Poeciliidae</taxon>
        <taxon>Poeciliinae</taxon>
        <taxon>Poecilia</taxon>
    </lineage>
</organism>
<name>A0A3B3TLH2_9TELE</name>
<dbReference type="STRING" id="48699.ENSPLAP00000001151"/>
<accession>A0A3B3TLH2</accession>
<dbReference type="InterPro" id="IPR013680">
    <property type="entry name" value="VDCC_a2/dsu"/>
</dbReference>
<evidence type="ECO:0000313" key="3">
    <source>
        <dbReference type="Proteomes" id="UP000261500"/>
    </source>
</evidence>
<dbReference type="PANTHER" id="PTHR10166">
    <property type="entry name" value="VOLTAGE-DEPENDENT CALCIUM CHANNEL SUBUNIT ALPHA-2/DELTA-RELATED"/>
    <property type="match status" value="1"/>
</dbReference>